<name>V5NXD7_9ALPH</name>
<keyword evidence="2" id="KW-1185">Reference proteome</keyword>
<proteinExistence type="predicted"/>
<dbReference type="RefSeq" id="YP_010795525.1">
    <property type="nucleotide sequence ID" value="NC_075701.1"/>
</dbReference>
<dbReference type="EMBL" id="HQ878327">
    <property type="protein sequence ID" value="AHA93339.1"/>
    <property type="molecule type" value="Genomic_DNA"/>
</dbReference>
<evidence type="ECO:0000313" key="2">
    <source>
        <dbReference type="Proteomes" id="UP000325782"/>
    </source>
</evidence>
<dbReference type="Proteomes" id="UP000325782">
    <property type="component" value="Segment"/>
</dbReference>
<gene>
    <name evidence="1" type="primary">HP17</name>
</gene>
<organism evidence="1 2">
    <name type="scientific">Chelonid alphaherpesvirus 5</name>
    <dbReference type="NCBI Taxonomy" id="702736"/>
    <lineage>
        <taxon>Viruses</taxon>
        <taxon>Duplodnaviria</taxon>
        <taxon>Heunggongvirae</taxon>
        <taxon>Peploviricota</taxon>
        <taxon>Herviviricetes</taxon>
        <taxon>Herpesvirales</taxon>
        <taxon>Orthoherpesviridae</taxon>
        <taxon>Alphaherpesvirinae</taxon>
        <taxon>Scutavirus</taxon>
        <taxon>Scutavirus chelonidalpha5</taxon>
    </lineage>
</organism>
<dbReference type="KEGG" id="vg:80532684"/>
<evidence type="ECO:0000313" key="1">
    <source>
        <dbReference type="EMBL" id="AHA93339.1"/>
    </source>
</evidence>
<dbReference type="GeneID" id="80532684"/>
<sequence length="155" mass="17330">MAAEQSPSVSETRDSAPAVLTLDERKKAFARSLRLATLCHYESPNGVYSHGDPSVNEKLNLLCQMQGVISAKLKKIILEVLEECDEDEIDDAIERIFLECGFGSEYVLSATCITTLRGPYRYFLETARVRKAALLLIAVARRCVPWQFTFLPQAS</sequence>
<protein>
    <submittedName>
        <fullName evidence="1">Uncharacterized protein</fullName>
    </submittedName>
</protein>
<reference evidence="1 2" key="1">
    <citation type="journal article" date="2012" name="PLoS ONE">
        <title>The genome of Chelonid herpesvirus 5 harbors atypical genes.</title>
        <authorList>
            <person name="Ackermann M."/>
            <person name="Koriabine M."/>
            <person name="Hartmann-Fritsch F."/>
            <person name="de Jong P.J."/>
            <person name="Lewis T.D."/>
            <person name="Schetle N."/>
            <person name="Work T.M."/>
            <person name="Dagenais J."/>
            <person name="Balazs G.H."/>
            <person name="Leong J.A."/>
        </authorList>
    </citation>
    <scope>NUCLEOTIDE SEQUENCE [LARGE SCALE GENOMIC DNA]</scope>
</reference>
<accession>V5NXD7</accession>